<dbReference type="Proteomes" id="UP001266305">
    <property type="component" value="Unassembled WGS sequence"/>
</dbReference>
<sequence length="55" mass="6278">WPHKVGSLAELQGSWFGLNLKMINAGRTLLCHRLEPQLLTMLEWGCSPQPRPRLP</sequence>
<proteinExistence type="predicted"/>
<name>A0ABQ9UMB5_SAGOE</name>
<organism evidence="1 2">
    <name type="scientific">Saguinus oedipus</name>
    <name type="common">Cotton-top tamarin</name>
    <name type="synonym">Oedipomidas oedipus</name>
    <dbReference type="NCBI Taxonomy" id="9490"/>
    <lineage>
        <taxon>Eukaryota</taxon>
        <taxon>Metazoa</taxon>
        <taxon>Chordata</taxon>
        <taxon>Craniata</taxon>
        <taxon>Vertebrata</taxon>
        <taxon>Euteleostomi</taxon>
        <taxon>Mammalia</taxon>
        <taxon>Eutheria</taxon>
        <taxon>Euarchontoglires</taxon>
        <taxon>Primates</taxon>
        <taxon>Haplorrhini</taxon>
        <taxon>Platyrrhini</taxon>
        <taxon>Cebidae</taxon>
        <taxon>Callitrichinae</taxon>
        <taxon>Saguinus</taxon>
    </lineage>
</organism>
<evidence type="ECO:0000313" key="2">
    <source>
        <dbReference type="Proteomes" id="UP001266305"/>
    </source>
</evidence>
<reference evidence="1 2" key="1">
    <citation type="submission" date="2023-05" db="EMBL/GenBank/DDBJ databases">
        <title>B98-5 Cell Line De Novo Hybrid Assembly: An Optical Mapping Approach.</title>
        <authorList>
            <person name="Kananen K."/>
            <person name="Auerbach J.A."/>
            <person name="Kautto E."/>
            <person name="Blachly J.S."/>
        </authorList>
    </citation>
    <scope>NUCLEOTIDE SEQUENCE [LARGE SCALE GENOMIC DNA]</scope>
    <source>
        <strain evidence="1">B95-8</strain>
        <tissue evidence="1">Cell line</tissue>
    </source>
</reference>
<feature type="non-terminal residue" evidence="1">
    <location>
        <position position="1"/>
    </location>
</feature>
<accession>A0ABQ9UMB5</accession>
<keyword evidence="2" id="KW-1185">Reference proteome</keyword>
<feature type="non-terminal residue" evidence="1">
    <location>
        <position position="55"/>
    </location>
</feature>
<comment type="caution">
    <text evidence="1">The sequence shown here is derived from an EMBL/GenBank/DDBJ whole genome shotgun (WGS) entry which is preliminary data.</text>
</comment>
<dbReference type="EMBL" id="JASSZA010000011">
    <property type="protein sequence ID" value="KAK2098216.1"/>
    <property type="molecule type" value="Genomic_DNA"/>
</dbReference>
<evidence type="ECO:0000313" key="1">
    <source>
        <dbReference type="EMBL" id="KAK2098216.1"/>
    </source>
</evidence>
<gene>
    <name evidence="1" type="ORF">P7K49_023667</name>
</gene>
<protein>
    <submittedName>
        <fullName evidence="1">Uncharacterized protein</fullName>
    </submittedName>
</protein>